<evidence type="ECO:0000256" key="3">
    <source>
        <dbReference type="ARBA" id="ARBA00022300"/>
    </source>
</evidence>
<comment type="similarity">
    <text evidence="2">Belongs to the BORCS5 family.</text>
</comment>
<dbReference type="EnsemblMetazoa" id="XM_014399802.2">
    <property type="protein sequence ID" value="XP_014255288.1"/>
    <property type="gene ID" value="LOC106669924"/>
</dbReference>
<dbReference type="GO" id="GO:0072384">
    <property type="term" value="P:organelle transport along microtubule"/>
    <property type="evidence" value="ECO:0007669"/>
    <property type="project" value="TreeGrafter"/>
</dbReference>
<dbReference type="OrthoDB" id="10035640at2759"/>
<reference evidence="8" key="1">
    <citation type="submission" date="2022-01" db="UniProtKB">
        <authorList>
            <consortium name="EnsemblMetazoa"/>
        </authorList>
    </citation>
    <scope>IDENTIFICATION</scope>
</reference>
<dbReference type="GO" id="GO:0030672">
    <property type="term" value="C:synaptic vesicle membrane"/>
    <property type="evidence" value="ECO:0007669"/>
    <property type="project" value="TreeGrafter"/>
</dbReference>
<dbReference type="RefSeq" id="XP_014255287.1">
    <property type="nucleotide sequence ID" value="XM_014399801.2"/>
</dbReference>
<dbReference type="EnsemblMetazoa" id="XM_014399801.2">
    <property type="protein sequence ID" value="XP_014255287.1"/>
    <property type="gene ID" value="LOC106669924"/>
</dbReference>
<dbReference type="GO" id="GO:0099078">
    <property type="term" value="C:BORC complex"/>
    <property type="evidence" value="ECO:0007669"/>
    <property type="project" value="TreeGrafter"/>
</dbReference>
<evidence type="ECO:0000256" key="2">
    <source>
        <dbReference type="ARBA" id="ARBA00010235"/>
    </source>
</evidence>
<protein>
    <recommendedName>
        <fullName evidence="3">BLOC-1-related complex subunit 5</fullName>
    </recommendedName>
</protein>
<dbReference type="PANTHER" id="PTHR31634:SF2">
    <property type="entry name" value="BLOC-1-RELATED COMPLEX SUBUNIT 5"/>
    <property type="match status" value="1"/>
</dbReference>
<organism evidence="8 9">
    <name type="scientific">Cimex lectularius</name>
    <name type="common">Bed bug</name>
    <name type="synonym">Acanthia lectularia</name>
    <dbReference type="NCBI Taxonomy" id="79782"/>
    <lineage>
        <taxon>Eukaryota</taxon>
        <taxon>Metazoa</taxon>
        <taxon>Ecdysozoa</taxon>
        <taxon>Arthropoda</taxon>
        <taxon>Hexapoda</taxon>
        <taxon>Insecta</taxon>
        <taxon>Pterygota</taxon>
        <taxon>Neoptera</taxon>
        <taxon>Paraneoptera</taxon>
        <taxon>Hemiptera</taxon>
        <taxon>Heteroptera</taxon>
        <taxon>Panheteroptera</taxon>
        <taxon>Cimicomorpha</taxon>
        <taxon>Cimicidae</taxon>
        <taxon>Cimex</taxon>
    </lineage>
</organism>
<evidence type="ECO:0000256" key="4">
    <source>
        <dbReference type="ARBA" id="ARBA00023136"/>
    </source>
</evidence>
<feature type="compositionally biased region" description="Polar residues" evidence="7">
    <location>
        <begin position="1"/>
        <end position="20"/>
    </location>
</feature>
<evidence type="ECO:0000313" key="8">
    <source>
        <dbReference type="EnsemblMetazoa" id="XP_014255288.1"/>
    </source>
</evidence>
<evidence type="ECO:0000256" key="1">
    <source>
        <dbReference type="ARBA" id="ARBA00004122"/>
    </source>
</evidence>
<keyword evidence="6" id="KW-0449">Lipoprotein</keyword>
<dbReference type="OMA" id="EGRPHDP"/>
<dbReference type="InterPro" id="IPR018780">
    <property type="entry name" value="TBORCS5"/>
</dbReference>
<feature type="region of interest" description="Disordered" evidence="7">
    <location>
        <begin position="67"/>
        <end position="101"/>
    </location>
</feature>
<evidence type="ECO:0000313" key="9">
    <source>
        <dbReference type="Proteomes" id="UP000494040"/>
    </source>
</evidence>
<dbReference type="GO" id="GO:0032418">
    <property type="term" value="P:lysosome localization"/>
    <property type="evidence" value="ECO:0007669"/>
    <property type="project" value="InterPro"/>
</dbReference>
<dbReference type="RefSeq" id="XP_014255288.1">
    <property type="nucleotide sequence ID" value="XM_014399802.2"/>
</dbReference>
<comment type="subcellular location">
    <subcellularLocation>
        <location evidence="1">Lysosome membrane</location>
        <topology evidence="1">Lipid-anchor</topology>
        <orientation evidence="1">Cytoplasmic side</orientation>
    </subcellularLocation>
</comment>
<evidence type="ECO:0000256" key="6">
    <source>
        <dbReference type="ARBA" id="ARBA00023288"/>
    </source>
</evidence>
<sequence length="271" mass="30136">MGSEQSSHGAVPKNSKSTRIGQLRRGKSVPEPKRPERDSVEGSRPGSCSPGLSVCSDSDLPYISYTVNRPIGDSPKLQTKQTSHLARGRSLGTNALSSPRKNVLRKNPTHKAHNVIVVKPAAKEETADKDPDIIRLQKIPMFLPIMRGTLNLPAPRDPEILERLDPNALYNLCLKCEKYLHECATQVAGDQHLLALQIKEIDSEVTKIYSHLLERQKTFAKQADSLAKITEITDEIEKCRSTLDTTLDCVQKLNNTLPEDERLEPFVWATG</sequence>
<dbReference type="CTD" id="118426"/>
<evidence type="ECO:0000256" key="7">
    <source>
        <dbReference type="SAM" id="MobiDB-lite"/>
    </source>
</evidence>
<dbReference type="KEGG" id="clec:106669924"/>
<proteinExistence type="inferred from homology"/>
<keyword evidence="5" id="KW-0458">Lysosome</keyword>
<dbReference type="GO" id="GO:0098574">
    <property type="term" value="C:cytoplasmic side of lysosomal membrane"/>
    <property type="evidence" value="ECO:0007669"/>
    <property type="project" value="TreeGrafter"/>
</dbReference>
<feature type="compositionally biased region" description="Polar residues" evidence="7">
    <location>
        <begin position="91"/>
        <end position="100"/>
    </location>
</feature>
<evidence type="ECO:0000256" key="5">
    <source>
        <dbReference type="ARBA" id="ARBA00023228"/>
    </source>
</evidence>
<keyword evidence="4" id="KW-0472">Membrane</keyword>
<dbReference type="AlphaFoldDB" id="A0A8I6RZC3"/>
<dbReference type="Proteomes" id="UP000494040">
    <property type="component" value="Unassembled WGS sequence"/>
</dbReference>
<accession>A0A8I6RZC3</accession>
<name>A0A8I6RZC3_CIMLE</name>
<feature type="region of interest" description="Disordered" evidence="7">
    <location>
        <begin position="1"/>
        <end position="53"/>
    </location>
</feature>
<dbReference type="PANTHER" id="PTHR31634">
    <property type="entry name" value="BLOC-1-RELATED COMPLEX SUBUNIT 5"/>
    <property type="match status" value="1"/>
</dbReference>
<dbReference type="GO" id="GO:1903744">
    <property type="term" value="P:positive regulation of anterograde synaptic vesicle transport"/>
    <property type="evidence" value="ECO:0007669"/>
    <property type="project" value="TreeGrafter"/>
</dbReference>
<dbReference type="CDD" id="cd22789">
    <property type="entry name" value="BORCS5-like"/>
    <property type="match status" value="1"/>
</dbReference>
<keyword evidence="9" id="KW-1185">Reference proteome</keyword>
<dbReference type="Pfam" id="PF10158">
    <property type="entry name" value="LOH1CR12"/>
    <property type="match status" value="1"/>
</dbReference>
<feature type="compositionally biased region" description="Basic and acidic residues" evidence="7">
    <location>
        <begin position="28"/>
        <end position="41"/>
    </location>
</feature>
<dbReference type="GeneID" id="106669924"/>